<dbReference type="InterPro" id="IPR010982">
    <property type="entry name" value="Lambda_DNA-bd_dom_sf"/>
</dbReference>
<dbReference type="Proteomes" id="UP000177124">
    <property type="component" value="Unassembled WGS sequence"/>
</dbReference>
<dbReference type="Gene3D" id="1.10.260.40">
    <property type="entry name" value="lambda repressor-like DNA-binding domains"/>
    <property type="match status" value="1"/>
</dbReference>
<dbReference type="CDD" id="cd00093">
    <property type="entry name" value="HTH_XRE"/>
    <property type="match status" value="1"/>
</dbReference>
<evidence type="ECO:0000313" key="3">
    <source>
        <dbReference type="EMBL" id="OGD91147.1"/>
    </source>
</evidence>
<feature type="domain" description="HTH cro/C1-type" evidence="2">
    <location>
        <begin position="39"/>
        <end position="93"/>
    </location>
</feature>
<evidence type="ECO:0000259" key="2">
    <source>
        <dbReference type="PROSITE" id="PS50943"/>
    </source>
</evidence>
<evidence type="ECO:0000313" key="4">
    <source>
        <dbReference type="Proteomes" id="UP000177124"/>
    </source>
</evidence>
<dbReference type="GO" id="GO:0003700">
    <property type="term" value="F:DNA-binding transcription factor activity"/>
    <property type="evidence" value="ECO:0007669"/>
    <property type="project" value="TreeGrafter"/>
</dbReference>
<reference evidence="3 4" key="1">
    <citation type="journal article" date="2016" name="Nat. Commun.">
        <title>Thousands of microbial genomes shed light on interconnected biogeochemical processes in an aquifer system.</title>
        <authorList>
            <person name="Anantharaman K."/>
            <person name="Brown C.T."/>
            <person name="Hug L.A."/>
            <person name="Sharon I."/>
            <person name="Castelle C.J."/>
            <person name="Probst A.J."/>
            <person name="Thomas B.C."/>
            <person name="Singh A."/>
            <person name="Wilkins M.J."/>
            <person name="Karaoz U."/>
            <person name="Brodie E.L."/>
            <person name="Williams K.H."/>
            <person name="Hubbard S.S."/>
            <person name="Banfield J.F."/>
        </authorList>
    </citation>
    <scope>NUCLEOTIDE SEQUENCE [LARGE SCALE GENOMIC DNA]</scope>
</reference>
<sequence>MKKRPVYTFREDLEKRLKDPEFKKAWEESEADYLLACQVIEARLRKNLSQRDLAKKLGTSQAAISRIEAMNANPSLGFLKRLSAALGVKLSISFS</sequence>
<comment type="caution">
    <text evidence="3">The sequence shown here is derived from an EMBL/GenBank/DDBJ whole genome shotgun (WGS) entry which is preliminary data.</text>
</comment>
<dbReference type="InterPro" id="IPR050807">
    <property type="entry name" value="TransReg_Diox_bact_type"/>
</dbReference>
<dbReference type="STRING" id="1797716.A3D07_02275"/>
<evidence type="ECO:0000256" key="1">
    <source>
        <dbReference type="ARBA" id="ARBA00023125"/>
    </source>
</evidence>
<protein>
    <recommendedName>
        <fullName evidence="2">HTH cro/C1-type domain-containing protein</fullName>
    </recommendedName>
</protein>
<gene>
    <name evidence="3" type="ORF">A3D07_02275</name>
</gene>
<dbReference type="GO" id="GO:0005829">
    <property type="term" value="C:cytosol"/>
    <property type="evidence" value="ECO:0007669"/>
    <property type="project" value="TreeGrafter"/>
</dbReference>
<dbReference type="GO" id="GO:0003677">
    <property type="term" value="F:DNA binding"/>
    <property type="evidence" value="ECO:0007669"/>
    <property type="project" value="UniProtKB-KW"/>
</dbReference>
<proteinExistence type="predicted"/>
<dbReference type="AlphaFoldDB" id="A0A1F5GH62"/>
<dbReference type="SUPFAM" id="SSF47413">
    <property type="entry name" value="lambda repressor-like DNA-binding domains"/>
    <property type="match status" value="1"/>
</dbReference>
<dbReference type="PANTHER" id="PTHR46797">
    <property type="entry name" value="HTH-TYPE TRANSCRIPTIONAL REGULATOR"/>
    <property type="match status" value="1"/>
</dbReference>
<dbReference type="PROSITE" id="PS50943">
    <property type="entry name" value="HTH_CROC1"/>
    <property type="match status" value="1"/>
</dbReference>
<dbReference type="SMART" id="SM00530">
    <property type="entry name" value="HTH_XRE"/>
    <property type="match status" value="1"/>
</dbReference>
<keyword evidence="1" id="KW-0238">DNA-binding</keyword>
<dbReference type="EMBL" id="MFBF01000025">
    <property type="protein sequence ID" value="OGD91147.1"/>
    <property type="molecule type" value="Genomic_DNA"/>
</dbReference>
<dbReference type="InterPro" id="IPR001387">
    <property type="entry name" value="Cro/C1-type_HTH"/>
</dbReference>
<name>A0A1F5GH62_9BACT</name>
<organism evidence="3 4">
    <name type="scientific">Candidatus Curtissbacteria bacterium RIFCSPHIGHO2_02_FULL_42_15</name>
    <dbReference type="NCBI Taxonomy" id="1797716"/>
    <lineage>
        <taxon>Bacteria</taxon>
        <taxon>Candidatus Curtissiibacteriota</taxon>
    </lineage>
</organism>
<dbReference type="PANTHER" id="PTHR46797:SF1">
    <property type="entry name" value="METHYLPHOSPHONATE SYNTHASE"/>
    <property type="match status" value="1"/>
</dbReference>
<accession>A0A1F5GH62</accession>
<dbReference type="Pfam" id="PF01381">
    <property type="entry name" value="HTH_3"/>
    <property type="match status" value="1"/>
</dbReference>